<evidence type="ECO:0000259" key="2">
    <source>
        <dbReference type="Pfam" id="PF25019"/>
    </source>
</evidence>
<dbReference type="GO" id="GO:0043531">
    <property type="term" value="F:ADP binding"/>
    <property type="evidence" value="ECO:0007669"/>
    <property type="project" value="InterPro"/>
</dbReference>
<dbReference type="Pfam" id="PF00931">
    <property type="entry name" value="NB-ARC"/>
    <property type="match status" value="1"/>
</dbReference>
<dbReference type="InterPro" id="IPR056789">
    <property type="entry name" value="LRR_R13L1-DRL21"/>
</dbReference>
<reference evidence="3 4" key="1">
    <citation type="submission" date="2020-10" db="EMBL/GenBank/DDBJ databases">
        <title>The Coptis chinensis genome and diversification of protoberbering-type alkaloids.</title>
        <authorList>
            <person name="Wang B."/>
            <person name="Shu S."/>
            <person name="Song C."/>
            <person name="Liu Y."/>
        </authorList>
    </citation>
    <scope>NUCLEOTIDE SEQUENCE [LARGE SCALE GENOMIC DNA]</scope>
    <source>
        <strain evidence="3">HL-2020</strain>
        <tissue evidence="3">Leaf</tissue>
    </source>
</reference>
<evidence type="ECO:0000313" key="4">
    <source>
        <dbReference type="Proteomes" id="UP000631114"/>
    </source>
</evidence>
<sequence length="679" mass="77240">MATENLLVIAGKFIEYDTNLIEEETKAVKVLKVSCNRIMRLANRKLKDYKQAERNYAQRFECARPLKELDGGDGIHVGVRHDIARRIKGIREGLDVIALNKDQLTLVQSHSHEEPRQLTNSGVDVFNIYGRDFDKKKILSMLLCETSQQETRIHVPILSIVGTGGFGKTTLAQLVFNEETIVTTFELKIWNSSIYEAKNLRTLMAKSSKSVPLALFNQLTCLRTLDLSCELFLSGSALKVLPSEVNKLLHLRYLDLSNTRLKELPETMRSLVNVQTLKLNCCYNLCRLPEGIGELSNLRHLEVERTSSLIYYPRGIERLSQLRTLSKFVVSDGSKGSVIGGLGNFNFLKGKIAITGLRHVKTVNEAKLAELQKKKNISKLELNFGEEEWEEDEHISSEDDIRRMEGVLENMELHKSLEGLVIQNYDGFTLPPPWMLSAKESVLSNIIRLELYRCPNLKVLPALGKLQFLEELWLYGLSAVKHLGADLLRDGNGDSTYSSSSSSIVLFPKLKKLCLSNLPEWEEEEHDVPTTTSDNTNIMPRLHYLQIIQCPKLKVVPVYLFPPLLETLELGCHVGILSKSLMPLTHDNNNLKTLHIFSFPHCSLPQGLNQLTSLQNLIFISCEFLDFKPEELKPLTMLRKLETWRFPIIKRELSREEDWSILTHIPSIVIDGKDIKSRN</sequence>
<dbReference type="EMBL" id="JADFTS010000004">
    <property type="protein sequence ID" value="KAF9611664.1"/>
    <property type="molecule type" value="Genomic_DNA"/>
</dbReference>
<dbReference type="InterPro" id="IPR032675">
    <property type="entry name" value="LRR_dom_sf"/>
</dbReference>
<organism evidence="3 4">
    <name type="scientific">Coptis chinensis</name>
    <dbReference type="NCBI Taxonomy" id="261450"/>
    <lineage>
        <taxon>Eukaryota</taxon>
        <taxon>Viridiplantae</taxon>
        <taxon>Streptophyta</taxon>
        <taxon>Embryophyta</taxon>
        <taxon>Tracheophyta</taxon>
        <taxon>Spermatophyta</taxon>
        <taxon>Magnoliopsida</taxon>
        <taxon>Ranunculales</taxon>
        <taxon>Ranunculaceae</taxon>
        <taxon>Coptidoideae</taxon>
        <taxon>Coptis</taxon>
    </lineage>
</organism>
<protein>
    <submittedName>
        <fullName evidence="3">Uncharacterized protein</fullName>
    </submittedName>
</protein>
<dbReference type="OrthoDB" id="37484at2759"/>
<comment type="caution">
    <text evidence="3">The sequence shown here is derived from an EMBL/GenBank/DDBJ whole genome shotgun (WGS) entry which is preliminary data.</text>
</comment>
<evidence type="ECO:0000259" key="1">
    <source>
        <dbReference type="Pfam" id="PF00931"/>
    </source>
</evidence>
<dbReference type="InterPro" id="IPR002182">
    <property type="entry name" value="NB-ARC"/>
</dbReference>
<keyword evidence="4" id="KW-1185">Reference proteome</keyword>
<dbReference type="SUPFAM" id="SSF52058">
    <property type="entry name" value="L domain-like"/>
    <property type="match status" value="1"/>
</dbReference>
<accession>A0A835M2G5</accession>
<dbReference type="PANTHER" id="PTHR47186:SF30">
    <property type="entry name" value="EF-HAND DOMAIN-CONTAINING PROTEIN"/>
    <property type="match status" value="1"/>
</dbReference>
<dbReference type="Gene3D" id="3.40.50.300">
    <property type="entry name" value="P-loop containing nucleotide triphosphate hydrolases"/>
    <property type="match status" value="1"/>
</dbReference>
<name>A0A835M2G5_9MAGN</name>
<dbReference type="Proteomes" id="UP000631114">
    <property type="component" value="Unassembled WGS sequence"/>
</dbReference>
<feature type="domain" description="NB-ARC" evidence="1">
    <location>
        <begin position="149"/>
        <end position="192"/>
    </location>
</feature>
<dbReference type="AlphaFoldDB" id="A0A835M2G5"/>
<dbReference type="Gene3D" id="3.80.10.10">
    <property type="entry name" value="Ribonuclease Inhibitor"/>
    <property type="match status" value="2"/>
</dbReference>
<gene>
    <name evidence="3" type="ORF">IFM89_034847</name>
</gene>
<dbReference type="PANTHER" id="PTHR47186">
    <property type="entry name" value="LEUCINE-RICH REPEAT-CONTAINING PROTEIN 57"/>
    <property type="match status" value="1"/>
</dbReference>
<dbReference type="SUPFAM" id="SSF52540">
    <property type="entry name" value="P-loop containing nucleoside triphosphate hydrolases"/>
    <property type="match status" value="1"/>
</dbReference>
<evidence type="ECO:0000313" key="3">
    <source>
        <dbReference type="EMBL" id="KAF9611664.1"/>
    </source>
</evidence>
<dbReference type="InterPro" id="IPR027417">
    <property type="entry name" value="P-loop_NTPase"/>
</dbReference>
<proteinExistence type="predicted"/>
<dbReference type="Pfam" id="PF25019">
    <property type="entry name" value="LRR_R13L1-DRL21"/>
    <property type="match status" value="1"/>
</dbReference>
<feature type="domain" description="R13L1/DRL21-like LRR repeat region" evidence="2">
    <location>
        <begin position="340"/>
        <end position="475"/>
    </location>
</feature>